<evidence type="ECO:0000313" key="3">
    <source>
        <dbReference type="Proteomes" id="UP000196594"/>
    </source>
</evidence>
<feature type="transmembrane region" description="Helical" evidence="1">
    <location>
        <begin position="6"/>
        <end position="22"/>
    </location>
</feature>
<keyword evidence="2" id="KW-0032">Aminotransferase</keyword>
<dbReference type="EMBL" id="NHNT01000008">
    <property type="protein sequence ID" value="OUZ38496.1"/>
    <property type="molecule type" value="Genomic_DNA"/>
</dbReference>
<keyword evidence="1" id="KW-0812">Transmembrane</keyword>
<reference evidence="2 3" key="1">
    <citation type="journal article" date="2017" name="Int. J. Syst. Evol. Microbiol.">
        <title>Solibacillus kalamii sp. nov., isolated from a high-efficiency particulate arrestance filter system used in the International Space Station.</title>
        <authorList>
            <person name="Checinska Sielaff A."/>
            <person name="Kumar R.M."/>
            <person name="Pal D."/>
            <person name="Mayilraj S."/>
            <person name="Venkateswaran K."/>
        </authorList>
    </citation>
    <scope>NUCLEOTIDE SEQUENCE [LARGE SCALE GENOMIC DNA]</scope>
    <source>
        <strain evidence="2 3">ISSFR-015</strain>
    </source>
</reference>
<evidence type="ECO:0000256" key="1">
    <source>
        <dbReference type="SAM" id="Phobius"/>
    </source>
</evidence>
<dbReference type="Proteomes" id="UP000196594">
    <property type="component" value="Unassembled WGS sequence"/>
</dbReference>
<name>A0ABX3ZFP6_9BACL</name>
<keyword evidence="2" id="KW-0808">Transferase</keyword>
<dbReference type="GO" id="GO:0008483">
    <property type="term" value="F:transaminase activity"/>
    <property type="evidence" value="ECO:0007669"/>
    <property type="project" value="UniProtKB-KW"/>
</dbReference>
<protein>
    <submittedName>
        <fullName evidence="2">4-aminobutyrate aminotransferase</fullName>
    </submittedName>
</protein>
<proteinExistence type="predicted"/>
<evidence type="ECO:0000313" key="2">
    <source>
        <dbReference type="EMBL" id="OUZ38496.1"/>
    </source>
</evidence>
<feature type="transmembrane region" description="Helical" evidence="1">
    <location>
        <begin position="50"/>
        <end position="70"/>
    </location>
</feature>
<dbReference type="RefSeq" id="WP_087617730.1">
    <property type="nucleotide sequence ID" value="NZ_JAFBEY010000006.1"/>
</dbReference>
<organism evidence="2 3">
    <name type="scientific">Solibacillus kalamii</name>
    <dbReference type="NCBI Taxonomy" id="1748298"/>
    <lineage>
        <taxon>Bacteria</taxon>
        <taxon>Bacillati</taxon>
        <taxon>Bacillota</taxon>
        <taxon>Bacilli</taxon>
        <taxon>Bacillales</taxon>
        <taxon>Caryophanaceae</taxon>
        <taxon>Solibacillus</taxon>
    </lineage>
</organism>
<gene>
    <name evidence="2" type="ORF">CBM15_12135</name>
</gene>
<keyword evidence="3" id="KW-1185">Reference proteome</keyword>
<accession>A0ABX3ZFP6</accession>
<keyword evidence="1" id="KW-1133">Transmembrane helix</keyword>
<keyword evidence="1" id="KW-0472">Membrane</keyword>
<sequence length="114" mass="12715">MDEMIGFAVVGIIIACLIYALIKQIKETKHSGNGVGSALFRKQMARKNKVMTASLFGILVFYTLNIVSILNIASTIPVSNNFTGLGTWVSFLVYLYARILMKPKQVDHSRNLYN</sequence>
<comment type="caution">
    <text evidence="2">The sequence shown here is derived from an EMBL/GenBank/DDBJ whole genome shotgun (WGS) entry which is preliminary data.</text>
</comment>
<feature type="transmembrane region" description="Helical" evidence="1">
    <location>
        <begin position="82"/>
        <end position="101"/>
    </location>
</feature>